<dbReference type="EMBL" id="SORE01000012">
    <property type="protein sequence ID" value="TDY47716.1"/>
    <property type="molecule type" value="Genomic_DNA"/>
</dbReference>
<organism evidence="1 2">
    <name type="scientific">Paraburkholderia rhizosphaerae</name>
    <dbReference type="NCBI Taxonomy" id="480658"/>
    <lineage>
        <taxon>Bacteria</taxon>
        <taxon>Pseudomonadati</taxon>
        <taxon>Pseudomonadota</taxon>
        <taxon>Betaproteobacteria</taxon>
        <taxon>Burkholderiales</taxon>
        <taxon>Burkholderiaceae</taxon>
        <taxon>Paraburkholderia</taxon>
    </lineage>
</organism>
<evidence type="ECO:0000313" key="1">
    <source>
        <dbReference type="EMBL" id="TDY47716.1"/>
    </source>
</evidence>
<keyword evidence="2" id="KW-1185">Reference proteome</keyword>
<proteinExistence type="predicted"/>
<name>A0A4R8LNB3_9BURK</name>
<protein>
    <submittedName>
        <fullName evidence="1">Uncharacterized protein</fullName>
    </submittedName>
</protein>
<gene>
    <name evidence="1" type="ORF">BX592_112104</name>
</gene>
<reference evidence="1 2" key="1">
    <citation type="submission" date="2019-03" db="EMBL/GenBank/DDBJ databases">
        <title>Genomic Encyclopedia of Type Strains, Phase III (KMG-III): the genomes of soil and plant-associated and newly described type strains.</title>
        <authorList>
            <person name="Whitman W."/>
        </authorList>
    </citation>
    <scope>NUCLEOTIDE SEQUENCE [LARGE SCALE GENOMIC DNA]</scope>
    <source>
        <strain evidence="1 2">LMG 29544</strain>
    </source>
</reference>
<comment type="caution">
    <text evidence="1">The sequence shown here is derived from an EMBL/GenBank/DDBJ whole genome shotgun (WGS) entry which is preliminary data.</text>
</comment>
<dbReference type="Proteomes" id="UP000295509">
    <property type="component" value="Unassembled WGS sequence"/>
</dbReference>
<accession>A0A4R8LNB3</accession>
<dbReference type="AlphaFoldDB" id="A0A4R8LNB3"/>
<evidence type="ECO:0000313" key="2">
    <source>
        <dbReference type="Proteomes" id="UP000295509"/>
    </source>
</evidence>
<sequence length="42" mass="4837">MRVLFVCAVVMAVFFGYMYATLLDSVAQSRDFADHIAMRYAR</sequence>